<dbReference type="Proteomes" id="UP000283509">
    <property type="component" value="Unassembled WGS sequence"/>
</dbReference>
<dbReference type="AlphaFoldDB" id="A0A423TGE5"/>
<reference evidence="2 3" key="2">
    <citation type="submission" date="2019-01" db="EMBL/GenBank/DDBJ databases">
        <title>The decoding of complex shrimp genome reveals the adaptation for benthos swimmer, frequently molting mechanism and breeding impact on genome.</title>
        <authorList>
            <person name="Sun Y."/>
            <person name="Gao Y."/>
            <person name="Yu Y."/>
        </authorList>
    </citation>
    <scope>NUCLEOTIDE SEQUENCE [LARGE SCALE GENOMIC DNA]</scope>
    <source>
        <tissue evidence="2">Muscle</tissue>
    </source>
</reference>
<evidence type="ECO:0000256" key="1">
    <source>
        <dbReference type="SAM" id="MobiDB-lite"/>
    </source>
</evidence>
<sequence>MAPAECPMQSGDCSGPAPPNSVLSITPNECVEAAPPKQRPVDHTNMSVEAAPPKQCPVDHTKMSAEATPPQKAHHIPPGTVIPSECPMHQNNQEQQTSQAFPSECPMSGNPDAEWPVHQAGMHLGKEYAGKYVDINPLNMESYPNQKPALTSPSSYPLRDRCQLSRKQVQIPSTGCTLPHRCSGMPC</sequence>
<evidence type="ECO:0000313" key="3">
    <source>
        <dbReference type="Proteomes" id="UP000283509"/>
    </source>
</evidence>
<evidence type="ECO:0000313" key="2">
    <source>
        <dbReference type="EMBL" id="ROT75435.1"/>
    </source>
</evidence>
<keyword evidence="3" id="KW-1185">Reference proteome</keyword>
<accession>A0A423TGE5</accession>
<reference evidence="2 3" key="1">
    <citation type="submission" date="2018-04" db="EMBL/GenBank/DDBJ databases">
        <authorList>
            <person name="Zhang X."/>
            <person name="Yuan J."/>
            <person name="Li F."/>
            <person name="Xiang J."/>
        </authorList>
    </citation>
    <scope>NUCLEOTIDE SEQUENCE [LARGE SCALE GENOMIC DNA]</scope>
    <source>
        <tissue evidence="2">Muscle</tissue>
    </source>
</reference>
<feature type="region of interest" description="Disordered" evidence="1">
    <location>
        <begin position="1"/>
        <end position="108"/>
    </location>
</feature>
<name>A0A423TGE5_PENVA</name>
<comment type="caution">
    <text evidence="2">The sequence shown here is derived from an EMBL/GenBank/DDBJ whole genome shotgun (WGS) entry which is preliminary data.</text>
</comment>
<protein>
    <submittedName>
        <fullName evidence="2">Uncharacterized protein</fullName>
    </submittedName>
</protein>
<feature type="compositionally biased region" description="Polar residues" evidence="1">
    <location>
        <begin position="89"/>
        <end position="101"/>
    </location>
</feature>
<dbReference type="OrthoDB" id="4243at2759"/>
<proteinExistence type="predicted"/>
<gene>
    <name evidence="2" type="ORF">C7M84_006041</name>
</gene>
<dbReference type="EMBL" id="QCYY01001774">
    <property type="protein sequence ID" value="ROT75435.1"/>
    <property type="molecule type" value="Genomic_DNA"/>
</dbReference>
<organism evidence="2 3">
    <name type="scientific">Penaeus vannamei</name>
    <name type="common">Whiteleg shrimp</name>
    <name type="synonym">Litopenaeus vannamei</name>
    <dbReference type="NCBI Taxonomy" id="6689"/>
    <lineage>
        <taxon>Eukaryota</taxon>
        <taxon>Metazoa</taxon>
        <taxon>Ecdysozoa</taxon>
        <taxon>Arthropoda</taxon>
        <taxon>Crustacea</taxon>
        <taxon>Multicrustacea</taxon>
        <taxon>Malacostraca</taxon>
        <taxon>Eumalacostraca</taxon>
        <taxon>Eucarida</taxon>
        <taxon>Decapoda</taxon>
        <taxon>Dendrobranchiata</taxon>
        <taxon>Penaeoidea</taxon>
        <taxon>Penaeidae</taxon>
        <taxon>Penaeus</taxon>
    </lineage>
</organism>